<dbReference type="InterPro" id="IPR000489">
    <property type="entry name" value="Pterin-binding_dom"/>
</dbReference>
<sequence>MAAVYIYNSQMTFAPRPHFDWRLRTRTLALGERTLIMAIVNLTPDSFSGDGVARQDTGQMTAAGIAAAVAAVDSGADIIDLGAESTRPSSEPLSSEEEQLRLLPVLEGLLRERSQAIVSVDTYHAATARNAALMGAEIINDVSGLLWDKAMVTTVASAHCGLLLMHTRGRPQDWRALPPLTPEEVVPLVQEGLREQLMVAQSAGISREHIVIDPGFGFGKLGRDNFALLAGLHQLSKLGYPLLAGVSRKAFLGEAVRAVQPAGLPLAEARRTATIAANVAAILNGAHILRVHDVQQAREAAAVADAVKQGLGHRG</sequence>
<dbReference type="PROSITE" id="PS00793">
    <property type="entry name" value="DHPS_2"/>
    <property type="match status" value="1"/>
</dbReference>
<evidence type="ECO:0000256" key="3">
    <source>
        <dbReference type="ARBA" id="ARBA00004763"/>
    </source>
</evidence>
<dbReference type="Proteomes" id="UP000007113">
    <property type="component" value="Chromosome"/>
</dbReference>
<proteinExistence type="predicted"/>
<dbReference type="PANTHER" id="PTHR20941:SF1">
    <property type="entry name" value="FOLIC ACID SYNTHESIS PROTEIN FOL1"/>
    <property type="match status" value="1"/>
</dbReference>
<dbReference type="AlphaFoldDB" id="G8NZU2"/>
<evidence type="ECO:0000256" key="8">
    <source>
        <dbReference type="ARBA" id="ARBA00022909"/>
    </source>
</evidence>
<feature type="domain" description="Pterin-binding" evidence="9">
    <location>
        <begin position="34"/>
        <end position="302"/>
    </location>
</feature>
<gene>
    <name evidence="10" type="ordered locus">AciX8_0211</name>
</gene>
<dbReference type="InterPro" id="IPR006390">
    <property type="entry name" value="DHP_synth_dom"/>
</dbReference>
<evidence type="ECO:0000256" key="4">
    <source>
        <dbReference type="ARBA" id="ARBA00012458"/>
    </source>
</evidence>
<keyword evidence="6" id="KW-0479">Metal-binding</keyword>
<accession>G8NZU2</accession>
<dbReference type="GO" id="GO:0005829">
    <property type="term" value="C:cytosol"/>
    <property type="evidence" value="ECO:0007669"/>
    <property type="project" value="TreeGrafter"/>
</dbReference>
<evidence type="ECO:0000313" key="10">
    <source>
        <dbReference type="EMBL" id="AEU34569.1"/>
    </source>
</evidence>
<keyword evidence="7" id="KW-0460">Magnesium</keyword>
<organism evidence="10 11">
    <name type="scientific">Granulicella mallensis (strain ATCC BAA-1857 / DSM 23137 / MP5ACTX8)</name>
    <dbReference type="NCBI Taxonomy" id="682795"/>
    <lineage>
        <taxon>Bacteria</taxon>
        <taxon>Pseudomonadati</taxon>
        <taxon>Acidobacteriota</taxon>
        <taxon>Terriglobia</taxon>
        <taxon>Terriglobales</taxon>
        <taxon>Acidobacteriaceae</taxon>
        <taxon>Granulicella</taxon>
    </lineage>
</organism>
<evidence type="ECO:0000256" key="7">
    <source>
        <dbReference type="ARBA" id="ARBA00022842"/>
    </source>
</evidence>
<dbReference type="GO" id="GO:0046654">
    <property type="term" value="P:tetrahydrofolate biosynthetic process"/>
    <property type="evidence" value="ECO:0007669"/>
    <property type="project" value="TreeGrafter"/>
</dbReference>
<dbReference type="KEGG" id="gma:AciX8_0211"/>
<reference evidence="10 11" key="1">
    <citation type="submission" date="2011-11" db="EMBL/GenBank/DDBJ databases">
        <title>Complete sequence of Granulicella mallensis MP5ACTX8.</title>
        <authorList>
            <consortium name="US DOE Joint Genome Institute"/>
            <person name="Lucas S."/>
            <person name="Copeland A."/>
            <person name="Lapidus A."/>
            <person name="Cheng J.-F."/>
            <person name="Goodwin L."/>
            <person name="Pitluck S."/>
            <person name="Peters L."/>
            <person name="Lu M."/>
            <person name="Detter J.C."/>
            <person name="Han C."/>
            <person name="Tapia R."/>
            <person name="Land M."/>
            <person name="Hauser L."/>
            <person name="Kyrpides N."/>
            <person name="Ivanova N."/>
            <person name="Mikhailova N."/>
            <person name="Pagani I."/>
            <person name="Rawat S."/>
            <person name="Mannisto M."/>
            <person name="Haggblom M."/>
            <person name="Woyke T."/>
        </authorList>
    </citation>
    <scope>NUCLEOTIDE SEQUENCE [LARGE SCALE GENOMIC DNA]</scope>
    <source>
        <strain evidence="11">ATCC BAA-1857 / DSM 23137 / MP5ACTX8</strain>
    </source>
</reference>
<name>G8NZU2_GRAMM</name>
<comment type="cofactor">
    <cofactor evidence="2">
        <name>Mg(2+)</name>
        <dbReference type="ChEBI" id="CHEBI:18420"/>
    </cofactor>
</comment>
<dbReference type="HOGENOM" id="CLU_008023_0_2_0"/>
<protein>
    <recommendedName>
        <fullName evidence="4">dihydropteroate synthase</fullName>
        <ecNumber evidence="4">2.5.1.15</ecNumber>
    </recommendedName>
</protein>
<dbReference type="EC" id="2.5.1.15" evidence="4"/>
<evidence type="ECO:0000256" key="1">
    <source>
        <dbReference type="ARBA" id="ARBA00000012"/>
    </source>
</evidence>
<dbReference type="PANTHER" id="PTHR20941">
    <property type="entry name" value="FOLATE SYNTHESIS PROTEINS"/>
    <property type="match status" value="1"/>
</dbReference>
<evidence type="ECO:0000256" key="6">
    <source>
        <dbReference type="ARBA" id="ARBA00022723"/>
    </source>
</evidence>
<comment type="pathway">
    <text evidence="3">Cofactor biosynthesis; tetrahydrofolate biosynthesis; 7,8-dihydrofolate from 2-amino-4-hydroxy-6-hydroxymethyl-7,8-dihydropteridine diphosphate and 4-aminobenzoate: step 1/2.</text>
</comment>
<dbReference type="GO" id="GO:0046872">
    <property type="term" value="F:metal ion binding"/>
    <property type="evidence" value="ECO:0007669"/>
    <property type="project" value="UniProtKB-KW"/>
</dbReference>
<keyword evidence="11" id="KW-1185">Reference proteome</keyword>
<evidence type="ECO:0000256" key="2">
    <source>
        <dbReference type="ARBA" id="ARBA00001946"/>
    </source>
</evidence>
<dbReference type="eggNOG" id="COG0294">
    <property type="taxonomic scope" value="Bacteria"/>
</dbReference>
<dbReference type="Pfam" id="PF00809">
    <property type="entry name" value="Pterin_bind"/>
    <property type="match status" value="1"/>
</dbReference>
<evidence type="ECO:0000313" key="11">
    <source>
        <dbReference type="Proteomes" id="UP000007113"/>
    </source>
</evidence>
<evidence type="ECO:0000259" key="9">
    <source>
        <dbReference type="PROSITE" id="PS50972"/>
    </source>
</evidence>
<keyword evidence="8" id="KW-0289">Folate biosynthesis</keyword>
<dbReference type="EMBL" id="CP003130">
    <property type="protein sequence ID" value="AEU34569.1"/>
    <property type="molecule type" value="Genomic_DNA"/>
</dbReference>
<dbReference type="GO" id="GO:0004156">
    <property type="term" value="F:dihydropteroate synthase activity"/>
    <property type="evidence" value="ECO:0007669"/>
    <property type="project" value="UniProtKB-EC"/>
</dbReference>
<dbReference type="PROSITE" id="PS50972">
    <property type="entry name" value="PTERIN_BINDING"/>
    <property type="match status" value="1"/>
</dbReference>
<dbReference type="InterPro" id="IPR045031">
    <property type="entry name" value="DHP_synth-like"/>
</dbReference>
<evidence type="ECO:0000256" key="5">
    <source>
        <dbReference type="ARBA" id="ARBA00022679"/>
    </source>
</evidence>
<dbReference type="Gene3D" id="3.20.20.20">
    <property type="entry name" value="Dihydropteroate synthase-like"/>
    <property type="match status" value="1"/>
</dbReference>
<dbReference type="RefSeq" id="WP_014263453.1">
    <property type="nucleotide sequence ID" value="NC_016631.1"/>
</dbReference>
<dbReference type="InterPro" id="IPR011005">
    <property type="entry name" value="Dihydropteroate_synth-like_sf"/>
</dbReference>
<dbReference type="NCBIfam" id="TIGR01496">
    <property type="entry name" value="DHPS"/>
    <property type="match status" value="1"/>
</dbReference>
<dbReference type="SUPFAM" id="SSF51717">
    <property type="entry name" value="Dihydropteroate synthetase-like"/>
    <property type="match status" value="1"/>
</dbReference>
<dbReference type="STRING" id="682795.AciX8_0211"/>
<dbReference type="GO" id="GO:0046656">
    <property type="term" value="P:folic acid biosynthetic process"/>
    <property type="evidence" value="ECO:0007669"/>
    <property type="project" value="UniProtKB-KW"/>
</dbReference>
<comment type="catalytic activity">
    <reaction evidence="1">
        <text>(7,8-dihydropterin-6-yl)methyl diphosphate + 4-aminobenzoate = 7,8-dihydropteroate + diphosphate</text>
        <dbReference type="Rhea" id="RHEA:19949"/>
        <dbReference type="ChEBI" id="CHEBI:17836"/>
        <dbReference type="ChEBI" id="CHEBI:17839"/>
        <dbReference type="ChEBI" id="CHEBI:33019"/>
        <dbReference type="ChEBI" id="CHEBI:72950"/>
        <dbReference type="EC" id="2.5.1.15"/>
    </reaction>
</comment>
<keyword evidence="5 10" id="KW-0808">Transferase</keyword>